<name>A0A1Y1QRT7_9GAMM</name>
<evidence type="ECO:0008006" key="4">
    <source>
        <dbReference type="Google" id="ProtNLM"/>
    </source>
</evidence>
<dbReference type="EMBL" id="MTEJ01000068">
    <property type="protein sequence ID" value="OQX12331.1"/>
    <property type="molecule type" value="Genomic_DNA"/>
</dbReference>
<dbReference type="Gene3D" id="3.90.1580.10">
    <property type="entry name" value="paralog of FGE (formylglycine-generating enzyme)"/>
    <property type="match status" value="1"/>
</dbReference>
<feature type="compositionally biased region" description="Polar residues" evidence="1">
    <location>
        <begin position="1"/>
        <end position="17"/>
    </location>
</feature>
<accession>A0A1Y1QRT7</accession>
<reference evidence="2 3" key="1">
    <citation type="submission" date="2017-01" db="EMBL/GenBank/DDBJ databases">
        <title>Novel large sulfur bacteria in the metagenomes of groundwater-fed chemosynthetic microbial mats in the Lake Huron basin.</title>
        <authorList>
            <person name="Sharrar A.M."/>
            <person name="Flood B.E."/>
            <person name="Bailey J.V."/>
            <person name="Jones D.S."/>
            <person name="Biddanda B."/>
            <person name="Ruberg S.A."/>
            <person name="Marcus D.N."/>
            <person name="Dick G.J."/>
        </authorList>
    </citation>
    <scope>NUCLEOTIDE SEQUENCE [LARGE SCALE GENOMIC DNA]</scope>
    <source>
        <strain evidence="2">A8</strain>
    </source>
</reference>
<evidence type="ECO:0000256" key="1">
    <source>
        <dbReference type="SAM" id="MobiDB-lite"/>
    </source>
</evidence>
<dbReference type="InterPro" id="IPR016187">
    <property type="entry name" value="CTDL_fold"/>
</dbReference>
<dbReference type="InterPro" id="IPR042095">
    <property type="entry name" value="SUMF_sf"/>
</dbReference>
<dbReference type="AlphaFoldDB" id="A0A1Y1QRT7"/>
<protein>
    <recommendedName>
        <fullName evidence="4">Sulfatase-modifying factor enzyme domain-containing protein</fullName>
    </recommendedName>
</protein>
<proteinExistence type="predicted"/>
<sequence length="84" mass="9103">MLRGGSWNNNAQSVRSANRNNNTPGNRNNNNGFRLASAQTPAVAAVDQMSILPVVYASRRKANAPRYVSRQSRTLTGGVFMLPA</sequence>
<organism evidence="2 3">
    <name type="scientific">Thiothrix lacustris</name>
    <dbReference type="NCBI Taxonomy" id="525917"/>
    <lineage>
        <taxon>Bacteria</taxon>
        <taxon>Pseudomonadati</taxon>
        <taxon>Pseudomonadota</taxon>
        <taxon>Gammaproteobacteria</taxon>
        <taxon>Thiotrichales</taxon>
        <taxon>Thiotrichaceae</taxon>
        <taxon>Thiothrix</taxon>
    </lineage>
</organism>
<gene>
    <name evidence="2" type="ORF">BWK73_15240</name>
</gene>
<dbReference type="SUPFAM" id="SSF56436">
    <property type="entry name" value="C-type lectin-like"/>
    <property type="match status" value="1"/>
</dbReference>
<evidence type="ECO:0000313" key="2">
    <source>
        <dbReference type="EMBL" id="OQX12331.1"/>
    </source>
</evidence>
<feature type="region of interest" description="Disordered" evidence="1">
    <location>
        <begin position="1"/>
        <end position="35"/>
    </location>
</feature>
<feature type="compositionally biased region" description="Low complexity" evidence="1">
    <location>
        <begin position="18"/>
        <end position="32"/>
    </location>
</feature>
<evidence type="ECO:0000313" key="3">
    <source>
        <dbReference type="Proteomes" id="UP000192491"/>
    </source>
</evidence>
<dbReference type="Proteomes" id="UP000192491">
    <property type="component" value="Unassembled WGS sequence"/>
</dbReference>
<comment type="caution">
    <text evidence="2">The sequence shown here is derived from an EMBL/GenBank/DDBJ whole genome shotgun (WGS) entry which is preliminary data.</text>
</comment>